<dbReference type="GO" id="GO:0042884">
    <property type="term" value="P:microcin transport"/>
    <property type="evidence" value="ECO:0007669"/>
    <property type="project" value="TreeGrafter"/>
</dbReference>
<organism evidence="6 7">
    <name type="scientific">Thalassospira povalilytica</name>
    <dbReference type="NCBI Taxonomy" id="732237"/>
    <lineage>
        <taxon>Bacteria</taxon>
        <taxon>Pseudomonadati</taxon>
        <taxon>Pseudomonadota</taxon>
        <taxon>Alphaproteobacteria</taxon>
        <taxon>Rhodospirillales</taxon>
        <taxon>Thalassospiraceae</taxon>
        <taxon>Thalassospira</taxon>
    </lineage>
</organism>
<feature type="signal peptide" evidence="4">
    <location>
        <begin position="1"/>
        <end position="26"/>
    </location>
</feature>
<evidence type="ECO:0000256" key="2">
    <source>
        <dbReference type="ARBA" id="ARBA00005695"/>
    </source>
</evidence>
<feature type="domain" description="Solute-binding protein family 5" evidence="5">
    <location>
        <begin position="138"/>
        <end position="543"/>
    </location>
</feature>
<keyword evidence="3 4" id="KW-0732">Signal</keyword>
<dbReference type="EMBL" id="JAEKJW010000001">
    <property type="protein sequence ID" value="MBN8195532.1"/>
    <property type="molecule type" value="Genomic_DNA"/>
</dbReference>
<protein>
    <submittedName>
        <fullName evidence="6">ABC transporter substrate-binding protein</fullName>
    </submittedName>
</protein>
<evidence type="ECO:0000313" key="7">
    <source>
        <dbReference type="Proteomes" id="UP000664405"/>
    </source>
</evidence>
<dbReference type="CDD" id="cd08497">
    <property type="entry name" value="MbnE-like"/>
    <property type="match status" value="1"/>
</dbReference>
<name>A0A8I1SGG2_9PROT</name>
<dbReference type="GO" id="GO:1904680">
    <property type="term" value="F:peptide transmembrane transporter activity"/>
    <property type="evidence" value="ECO:0007669"/>
    <property type="project" value="TreeGrafter"/>
</dbReference>
<feature type="chain" id="PRO_5034759486" evidence="4">
    <location>
        <begin position="27"/>
        <end position="643"/>
    </location>
</feature>
<dbReference type="PANTHER" id="PTHR30290">
    <property type="entry name" value="PERIPLASMIC BINDING COMPONENT OF ABC TRANSPORTER"/>
    <property type="match status" value="1"/>
</dbReference>
<dbReference type="PANTHER" id="PTHR30290:SF64">
    <property type="entry name" value="ABC TRANSPORTER PERIPLASMIC BINDING PROTEIN"/>
    <property type="match status" value="1"/>
</dbReference>
<evidence type="ECO:0000256" key="3">
    <source>
        <dbReference type="ARBA" id="ARBA00022729"/>
    </source>
</evidence>
<dbReference type="Gene3D" id="3.40.190.10">
    <property type="entry name" value="Periplasmic binding protein-like II"/>
    <property type="match status" value="1"/>
</dbReference>
<dbReference type="AlphaFoldDB" id="A0A8I1SGG2"/>
<dbReference type="Pfam" id="PF00496">
    <property type="entry name" value="SBP_bac_5"/>
    <property type="match status" value="1"/>
</dbReference>
<reference evidence="6" key="1">
    <citation type="submission" date="2020-12" db="EMBL/GenBank/DDBJ databases">
        <title>Oil enriched cultivation method for isolating marine PHA-producing bacteria.</title>
        <authorList>
            <person name="Zheng W."/>
            <person name="Yu S."/>
            <person name="Huang Y."/>
        </authorList>
    </citation>
    <scope>NUCLEOTIDE SEQUENCE</scope>
    <source>
        <strain evidence="6">SY-2-3</strain>
    </source>
</reference>
<dbReference type="InterPro" id="IPR030678">
    <property type="entry name" value="Peptide/Ni-bd"/>
</dbReference>
<evidence type="ECO:0000256" key="4">
    <source>
        <dbReference type="SAM" id="SignalP"/>
    </source>
</evidence>
<dbReference type="Gene3D" id="3.10.105.10">
    <property type="entry name" value="Dipeptide-binding Protein, Domain 3"/>
    <property type="match status" value="1"/>
</dbReference>
<comment type="caution">
    <text evidence="6">The sequence shown here is derived from an EMBL/GenBank/DDBJ whole genome shotgun (WGS) entry which is preliminary data.</text>
</comment>
<dbReference type="Proteomes" id="UP000664405">
    <property type="component" value="Unassembled WGS sequence"/>
</dbReference>
<dbReference type="GO" id="GO:0030288">
    <property type="term" value="C:outer membrane-bounded periplasmic space"/>
    <property type="evidence" value="ECO:0007669"/>
    <property type="project" value="TreeGrafter"/>
</dbReference>
<dbReference type="InterPro" id="IPR039424">
    <property type="entry name" value="SBP_5"/>
</dbReference>
<dbReference type="SUPFAM" id="SSF53850">
    <property type="entry name" value="Periplasmic binding protein-like II"/>
    <property type="match status" value="1"/>
</dbReference>
<proteinExistence type="inferred from homology"/>
<sequence>MKLSGKQLVRKAVSSACLALGVTVFASLLPVTAPRAQDSDKPVIKPAPTVAVEEAELAPLTTTSHGISLYGDLKYGPDFTHFDYVNPDAPKGGTLIQSSIVAFDTLNPFTLKGTSAAGLGLIYDSLMVASSDEPYAMYGLIARSIEVPDDRSFAIFHLDPRARFQDGSEITAEDVVFSYEVLVEKGSPVYRQYFSQIEGAEAIDELTVKFTFKPGNNRETPMTAAGISIMPKKFWDGKDFSKTTFEIPVGSGAYRIASIEAGRRITYERVKDYWAEDLPVNRGQNNFDIIRYDTYLDPEVQRQAFLAGEYMVRSEHSSRDWSTAYNTPAVERGDIQKEFLPDNLPVGMQAYVMNNRLPLFADWRVRKALQYGFDFQWLNRAMFYGAYKRTDSYFVNSELASSGIPTGDELALLEPYRDQLPPELFTQPFRLPNFDEPDGRRKALRESMTLLNEAGWELRDKILVNKETGEPFRFELIIRQPGLEKIALVFKARLKQLGVEMDIRLIDTGQWVNRIQAFDFDVTTFWWTQALTPGNEQRVFWSSEAADQPGSRNFAGIKNPVVDAMVDKVATADSWHELVTATHALDRVLLWGYYVIPQYYLGGDRLAWWNIFGRPDTVPLKGESVMRWWIDPQKAAKLPMGGN</sequence>
<gene>
    <name evidence="6" type="ORF">JF547_03295</name>
</gene>
<dbReference type="PIRSF" id="PIRSF002741">
    <property type="entry name" value="MppA"/>
    <property type="match status" value="1"/>
</dbReference>
<dbReference type="GO" id="GO:0015833">
    <property type="term" value="P:peptide transport"/>
    <property type="evidence" value="ECO:0007669"/>
    <property type="project" value="TreeGrafter"/>
</dbReference>
<accession>A0A8I1SGG2</accession>
<comment type="similarity">
    <text evidence="2">Belongs to the bacterial solute-binding protein 5 family.</text>
</comment>
<evidence type="ECO:0000313" key="6">
    <source>
        <dbReference type="EMBL" id="MBN8195532.1"/>
    </source>
</evidence>
<dbReference type="InterPro" id="IPR000914">
    <property type="entry name" value="SBP_5_dom"/>
</dbReference>
<dbReference type="GO" id="GO:0043190">
    <property type="term" value="C:ATP-binding cassette (ABC) transporter complex"/>
    <property type="evidence" value="ECO:0007669"/>
    <property type="project" value="InterPro"/>
</dbReference>
<evidence type="ECO:0000259" key="5">
    <source>
        <dbReference type="Pfam" id="PF00496"/>
    </source>
</evidence>
<evidence type="ECO:0000256" key="1">
    <source>
        <dbReference type="ARBA" id="ARBA00004418"/>
    </source>
</evidence>
<comment type="subcellular location">
    <subcellularLocation>
        <location evidence="1">Periplasm</location>
    </subcellularLocation>
</comment>